<protein>
    <submittedName>
        <fullName evidence="4">Uncharacterized protein</fullName>
    </submittedName>
</protein>
<feature type="signal peptide" evidence="3">
    <location>
        <begin position="1"/>
        <end position="27"/>
    </location>
</feature>
<feature type="transmembrane region" description="Helical" evidence="2">
    <location>
        <begin position="393"/>
        <end position="411"/>
    </location>
</feature>
<proteinExistence type="predicted"/>
<evidence type="ECO:0000256" key="2">
    <source>
        <dbReference type="SAM" id="Phobius"/>
    </source>
</evidence>
<evidence type="ECO:0000313" key="5">
    <source>
        <dbReference type="Proteomes" id="UP000656077"/>
    </source>
</evidence>
<evidence type="ECO:0000313" key="4">
    <source>
        <dbReference type="EMBL" id="MVX63132.1"/>
    </source>
</evidence>
<sequence>MKIKYSWIISFCLVAFIVLSFNVCANASTTDPFNYERTVKSYIDKAIIKNSKVTVLSSYTNEAVFYSSYASGSSTTMYIGLYLCSNSNLSIVTSSSSGGYSMTAPGSTYYLFYYEIDNNTGELFNQYATYCLTGSGGTTISSISTASGFLVKGTATINTKVAPDISDVTLPPRLADSDILNYNWDGNGLKIYNLTKGMNLSGYVSDDNIKYFDIETYGKFTYTGSDTFFTSIAYKQMQTSIQLASTVTYGSMTRRAGEGLGIKSFQWVSDTSHLKKGDVIKFRIVYQVPMLDKGTYDVKIGTTINDGSSNSYISDSVSSVNFLNENWEYGSPLDTSGETGNVGNEPGNQPASSGSTGYGTTTSEQFSSLITLFSSFSGFIGSLFSFLPANIKILFTVVCTIIVGLMVKRAVL</sequence>
<dbReference type="AlphaFoldDB" id="A0A964RK03"/>
<dbReference type="RefSeq" id="WP_160358331.1">
    <property type="nucleotide sequence ID" value="NZ_WSRQ01000006.1"/>
</dbReference>
<evidence type="ECO:0000256" key="3">
    <source>
        <dbReference type="SAM" id="SignalP"/>
    </source>
</evidence>
<gene>
    <name evidence="4" type="ORF">GKZ28_05395</name>
</gene>
<dbReference type="Proteomes" id="UP000656077">
    <property type="component" value="Unassembled WGS sequence"/>
</dbReference>
<feature type="chain" id="PRO_5037247236" evidence="3">
    <location>
        <begin position="28"/>
        <end position="412"/>
    </location>
</feature>
<accession>A0A964RK03</accession>
<reference evidence="4" key="1">
    <citation type="submission" date="2019-12" db="EMBL/GenBank/DDBJ databases">
        <title>Microbes associate with the intestines of laboratory mice.</title>
        <authorList>
            <person name="Navarre W."/>
            <person name="Wong E."/>
        </authorList>
    </citation>
    <scope>NUCLEOTIDE SEQUENCE</scope>
    <source>
        <strain evidence="4">NM79_F5</strain>
    </source>
</reference>
<keyword evidence="2" id="KW-0812">Transmembrane</keyword>
<organism evidence="4 5">
    <name type="scientific">Clostridium chromiireducens</name>
    <dbReference type="NCBI Taxonomy" id="225345"/>
    <lineage>
        <taxon>Bacteria</taxon>
        <taxon>Bacillati</taxon>
        <taxon>Bacillota</taxon>
        <taxon>Clostridia</taxon>
        <taxon>Eubacteriales</taxon>
        <taxon>Clostridiaceae</taxon>
        <taxon>Clostridium</taxon>
    </lineage>
</organism>
<dbReference type="EMBL" id="WSRQ01000006">
    <property type="protein sequence ID" value="MVX63132.1"/>
    <property type="molecule type" value="Genomic_DNA"/>
</dbReference>
<keyword evidence="3" id="KW-0732">Signal</keyword>
<keyword evidence="2" id="KW-1133">Transmembrane helix</keyword>
<comment type="caution">
    <text evidence="4">The sequence shown here is derived from an EMBL/GenBank/DDBJ whole genome shotgun (WGS) entry which is preliminary data.</text>
</comment>
<feature type="region of interest" description="Disordered" evidence="1">
    <location>
        <begin position="334"/>
        <end position="359"/>
    </location>
</feature>
<feature type="compositionally biased region" description="Polar residues" evidence="1">
    <location>
        <begin position="334"/>
        <end position="351"/>
    </location>
</feature>
<evidence type="ECO:0000256" key="1">
    <source>
        <dbReference type="SAM" id="MobiDB-lite"/>
    </source>
</evidence>
<name>A0A964RK03_9CLOT</name>
<keyword evidence="2" id="KW-0472">Membrane</keyword>